<feature type="domain" description="DUF5655" evidence="1">
    <location>
        <begin position="256"/>
        <end position="365"/>
    </location>
</feature>
<dbReference type="Gene3D" id="3.90.1570.30">
    <property type="match status" value="1"/>
</dbReference>
<protein>
    <recommendedName>
        <fullName evidence="1">DUF5655 domain-containing protein</fullName>
    </recommendedName>
</protein>
<reference evidence="3" key="1">
    <citation type="submission" date="2017-08" db="EMBL/GenBank/DDBJ databases">
        <authorList>
            <person name="Varghese N."/>
            <person name="Submissions S."/>
        </authorList>
    </citation>
    <scope>NUCLEOTIDE SEQUENCE [LARGE SCALE GENOMIC DNA]</scope>
    <source>
        <strain evidence="3">USBA17B2</strain>
    </source>
</reference>
<dbReference type="Proteomes" id="UP000219688">
    <property type="component" value="Unassembled WGS sequence"/>
</dbReference>
<dbReference type="Pfam" id="PF18899">
    <property type="entry name" value="DUF5655"/>
    <property type="match status" value="1"/>
</dbReference>
<evidence type="ECO:0000259" key="1">
    <source>
        <dbReference type="Pfam" id="PF18899"/>
    </source>
</evidence>
<keyword evidence="3" id="KW-1185">Reference proteome</keyword>
<evidence type="ECO:0000313" key="2">
    <source>
        <dbReference type="EMBL" id="SOC51133.1"/>
    </source>
</evidence>
<organism evidence="2 3">
    <name type="scientific">Ornithinimicrobium cerasi</name>
    <dbReference type="NCBI Taxonomy" id="2248773"/>
    <lineage>
        <taxon>Bacteria</taxon>
        <taxon>Bacillati</taxon>
        <taxon>Actinomycetota</taxon>
        <taxon>Actinomycetes</taxon>
        <taxon>Micrococcales</taxon>
        <taxon>Ornithinimicrobiaceae</taxon>
        <taxon>Ornithinimicrobium</taxon>
    </lineage>
</organism>
<dbReference type="EMBL" id="OBQK01000001">
    <property type="protein sequence ID" value="SOC51133.1"/>
    <property type="molecule type" value="Genomic_DNA"/>
</dbReference>
<proteinExistence type="predicted"/>
<name>A0A285VAV1_9MICO</name>
<evidence type="ECO:0000313" key="3">
    <source>
        <dbReference type="Proteomes" id="UP000219688"/>
    </source>
</evidence>
<dbReference type="InterPro" id="IPR043714">
    <property type="entry name" value="DUF5655"/>
</dbReference>
<dbReference type="AlphaFoldDB" id="A0A285VAV1"/>
<accession>A0A285VAV1</accession>
<gene>
    <name evidence="2" type="ORF">SAMN05421879_10141</name>
</gene>
<sequence>MTGMTLAHAVDKALEMMTKLKESKKGNEANTKAFVIEPVLQALGWNLHDIDVVEREVQVFDGTFLDYALSVSGSPKLYVEAKGLNEKLDDKKFIAQTINYANNDGVVWCVLTNGIRYRVFKTNEPVSMEQKLLFEVDLRDDKQPLADRVRQLGNLGRGSVADGGLDSLGERVFTDTRVRAALSQLAVSPPPELMSMLTVRIGHPSVPEEALRRSLNRILDGEEPKVAAGTATPAPPSSTPLVPGPAKAAEYPLDHHLGGKSSLVRELFESVDNLTEALGADVSRRVRKQYIGYFRGKHSFFTLEIQRSRVLVYLALDPSTTAPWQEGVMRDVRKIGHFGMGDLEYSLTEPAQLAEVRQLVQAAYDRKSS</sequence>